<dbReference type="PROSITE" id="PS00041">
    <property type="entry name" value="HTH_ARAC_FAMILY_1"/>
    <property type="match status" value="2"/>
</dbReference>
<sequence>MDPLSEVLSLLKPRSYLSSGIDAGGEWAVQFSNQSDTIKCYAVASGECWLAMEGVPEPLRLEKGDCLILPSGRSFRLASDLAIPPVDSKTIYRSVRLGSVVRINDGGGLLLAGSRFAVAGKHAGFLLSMLPPIVRIRKESEQAALRWSMERMMAEMYEGQPGGLLIAQHLAHMMLVQALRVHLTEGASGDANWFVALADKQIGAAINAMHADPAFRWTLQELADRAGMSRSKFALRFREIAGETPMEYLVRWRMLLATDKLENSGDSIAMIAIAVGYESESAFRTAFKRIMGYTPRQFCHGREQIAQTADLGTGR</sequence>
<dbReference type="GO" id="GO:0043565">
    <property type="term" value="F:sequence-specific DNA binding"/>
    <property type="evidence" value="ECO:0007669"/>
    <property type="project" value="InterPro"/>
</dbReference>
<evidence type="ECO:0000256" key="3">
    <source>
        <dbReference type="ARBA" id="ARBA00023163"/>
    </source>
</evidence>
<dbReference type="GO" id="GO:0003700">
    <property type="term" value="F:DNA-binding transcription factor activity"/>
    <property type="evidence" value="ECO:0007669"/>
    <property type="project" value="InterPro"/>
</dbReference>
<dbReference type="InterPro" id="IPR050204">
    <property type="entry name" value="AraC_XylS_family_regulators"/>
</dbReference>
<feature type="domain" description="HTH araC/xylS-type" evidence="4">
    <location>
        <begin position="200"/>
        <end position="301"/>
    </location>
</feature>
<evidence type="ECO:0000256" key="2">
    <source>
        <dbReference type="ARBA" id="ARBA00023125"/>
    </source>
</evidence>
<dbReference type="PANTHER" id="PTHR46796">
    <property type="entry name" value="HTH-TYPE TRANSCRIPTIONAL ACTIVATOR RHAS-RELATED"/>
    <property type="match status" value="1"/>
</dbReference>
<dbReference type="InterPro" id="IPR018062">
    <property type="entry name" value="HTH_AraC-typ_CS"/>
</dbReference>
<dbReference type="InterPro" id="IPR018060">
    <property type="entry name" value="HTH_AraC"/>
</dbReference>
<organism evidence="5">
    <name type="scientific">Rhizobium leguminosarum</name>
    <dbReference type="NCBI Taxonomy" id="384"/>
    <lineage>
        <taxon>Bacteria</taxon>
        <taxon>Pseudomonadati</taxon>
        <taxon>Pseudomonadota</taxon>
        <taxon>Alphaproteobacteria</taxon>
        <taxon>Hyphomicrobiales</taxon>
        <taxon>Rhizobiaceae</taxon>
        <taxon>Rhizobium/Agrobacterium group</taxon>
        <taxon>Rhizobium</taxon>
    </lineage>
</organism>
<dbReference type="SMART" id="SM00342">
    <property type="entry name" value="HTH_ARAC"/>
    <property type="match status" value="1"/>
</dbReference>
<keyword evidence="1" id="KW-0805">Transcription regulation</keyword>
<proteinExistence type="predicted"/>
<gene>
    <name evidence="5" type="ORF">A4A59_23995</name>
</gene>
<dbReference type="PROSITE" id="PS01124">
    <property type="entry name" value="HTH_ARAC_FAMILY_2"/>
    <property type="match status" value="1"/>
</dbReference>
<dbReference type="Pfam" id="PF12833">
    <property type="entry name" value="HTH_18"/>
    <property type="match status" value="1"/>
</dbReference>
<protein>
    <submittedName>
        <fullName evidence="5">AraC family transcriptional regulator</fullName>
    </submittedName>
</protein>
<evidence type="ECO:0000259" key="4">
    <source>
        <dbReference type="PROSITE" id="PS01124"/>
    </source>
</evidence>
<dbReference type="InterPro" id="IPR009057">
    <property type="entry name" value="Homeodomain-like_sf"/>
</dbReference>
<reference evidence="5" key="1">
    <citation type="submission" date="2016-03" db="EMBL/GenBank/DDBJ databases">
        <title>Microsymbionts genomes from the relict species Vavilovia formosa.</title>
        <authorList>
            <person name="Chirak E."/>
            <person name="Kimeklis A."/>
            <person name="Kopat V."/>
            <person name="Andronov E."/>
        </authorList>
    </citation>
    <scope>NUCLEOTIDE SEQUENCE [LARGE SCALE GENOMIC DNA]</scope>
    <source>
        <strain evidence="5">Vaf12</strain>
    </source>
</reference>
<dbReference type="RefSeq" id="WP_025394500.1">
    <property type="nucleotide sequence ID" value="NZ_CP090098.1"/>
</dbReference>
<name>A0A154IEV7_RHILE</name>
<keyword evidence="3" id="KW-0804">Transcription</keyword>
<keyword evidence="2" id="KW-0238">DNA-binding</keyword>
<dbReference type="SUPFAM" id="SSF46689">
    <property type="entry name" value="Homeodomain-like"/>
    <property type="match status" value="2"/>
</dbReference>
<dbReference type="InterPro" id="IPR032783">
    <property type="entry name" value="AraC_lig"/>
</dbReference>
<dbReference type="PANTHER" id="PTHR46796:SF7">
    <property type="entry name" value="ARAC FAMILY TRANSCRIPTIONAL REGULATOR"/>
    <property type="match status" value="1"/>
</dbReference>
<comment type="caution">
    <text evidence="5">The sequence shown here is derived from an EMBL/GenBank/DDBJ whole genome shotgun (WGS) entry which is preliminary data.</text>
</comment>
<dbReference type="AlphaFoldDB" id="A0A154IEV7"/>
<dbReference type="EMBL" id="LVYU01000107">
    <property type="protein sequence ID" value="KZA99120.1"/>
    <property type="molecule type" value="Genomic_DNA"/>
</dbReference>
<accession>A0A154IEV7</accession>
<evidence type="ECO:0000313" key="5">
    <source>
        <dbReference type="EMBL" id="KZA99120.1"/>
    </source>
</evidence>
<evidence type="ECO:0000256" key="1">
    <source>
        <dbReference type="ARBA" id="ARBA00023015"/>
    </source>
</evidence>
<dbReference type="Pfam" id="PF12852">
    <property type="entry name" value="Cupin_6"/>
    <property type="match status" value="1"/>
</dbReference>
<dbReference type="Gene3D" id="1.10.10.60">
    <property type="entry name" value="Homeodomain-like"/>
    <property type="match status" value="2"/>
</dbReference>